<dbReference type="AlphaFoldDB" id="A0AAD7RPP5"/>
<dbReference type="EMBL" id="JAINUG010000200">
    <property type="protein sequence ID" value="KAJ8388133.1"/>
    <property type="molecule type" value="Genomic_DNA"/>
</dbReference>
<keyword evidence="3" id="KW-1185">Reference proteome</keyword>
<dbReference type="Proteomes" id="UP001221898">
    <property type="component" value="Unassembled WGS sequence"/>
</dbReference>
<reference evidence="2" key="1">
    <citation type="journal article" date="2023" name="Science">
        <title>Genome structures resolve the early diversification of teleost fishes.</title>
        <authorList>
            <person name="Parey E."/>
            <person name="Louis A."/>
            <person name="Montfort J."/>
            <person name="Bouchez O."/>
            <person name="Roques C."/>
            <person name="Iampietro C."/>
            <person name="Lluch J."/>
            <person name="Castinel A."/>
            <person name="Donnadieu C."/>
            <person name="Desvignes T."/>
            <person name="Floi Bucao C."/>
            <person name="Jouanno E."/>
            <person name="Wen M."/>
            <person name="Mejri S."/>
            <person name="Dirks R."/>
            <person name="Jansen H."/>
            <person name="Henkel C."/>
            <person name="Chen W.J."/>
            <person name="Zahm M."/>
            <person name="Cabau C."/>
            <person name="Klopp C."/>
            <person name="Thompson A.W."/>
            <person name="Robinson-Rechavi M."/>
            <person name="Braasch I."/>
            <person name="Lecointre G."/>
            <person name="Bobe J."/>
            <person name="Postlethwait J.H."/>
            <person name="Berthelot C."/>
            <person name="Roest Crollius H."/>
            <person name="Guiguen Y."/>
        </authorList>
    </citation>
    <scope>NUCLEOTIDE SEQUENCE</scope>
    <source>
        <strain evidence="2">NC1722</strain>
    </source>
</reference>
<evidence type="ECO:0000313" key="2">
    <source>
        <dbReference type="EMBL" id="KAJ8388133.1"/>
    </source>
</evidence>
<name>A0AAD7RPP5_9TELE</name>
<feature type="region of interest" description="Disordered" evidence="1">
    <location>
        <begin position="1"/>
        <end position="39"/>
    </location>
</feature>
<protein>
    <submittedName>
        <fullName evidence="2">Uncharacterized protein</fullName>
    </submittedName>
</protein>
<evidence type="ECO:0000256" key="1">
    <source>
        <dbReference type="SAM" id="MobiDB-lite"/>
    </source>
</evidence>
<organism evidence="2 3">
    <name type="scientific">Aldrovandia affinis</name>
    <dbReference type="NCBI Taxonomy" id="143900"/>
    <lineage>
        <taxon>Eukaryota</taxon>
        <taxon>Metazoa</taxon>
        <taxon>Chordata</taxon>
        <taxon>Craniata</taxon>
        <taxon>Vertebrata</taxon>
        <taxon>Euteleostomi</taxon>
        <taxon>Actinopterygii</taxon>
        <taxon>Neopterygii</taxon>
        <taxon>Teleostei</taxon>
        <taxon>Notacanthiformes</taxon>
        <taxon>Halosauridae</taxon>
        <taxon>Aldrovandia</taxon>
    </lineage>
</organism>
<feature type="region of interest" description="Disordered" evidence="1">
    <location>
        <begin position="67"/>
        <end position="108"/>
    </location>
</feature>
<evidence type="ECO:0000313" key="3">
    <source>
        <dbReference type="Proteomes" id="UP001221898"/>
    </source>
</evidence>
<comment type="caution">
    <text evidence="2">The sequence shown here is derived from an EMBL/GenBank/DDBJ whole genome shotgun (WGS) entry which is preliminary data.</text>
</comment>
<proteinExistence type="predicted"/>
<accession>A0AAD7RPP5</accession>
<sequence length="137" mass="14184">MWDTWQKSGTGRGGGSGDNSRSVGHARKGGQESNADDICRQQIDAGPLILSPVHDLNCKWAGAVAFQESAGGPERRSHSSPRAPPDPTAAACTVSPARSPSLGTHSGVIVRPAVEGRGRRDGGCTEVYCAPPTIVNP</sequence>
<gene>
    <name evidence="2" type="ORF">AAFF_G00146240</name>
</gene>